<proteinExistence type="predicted"/>
<evidence type="ECO:0000313" key="2">
    <source>
        <dbReference type="Proteomes" id="UP000028524"/>
    </source>
</evidence>
<dbReference type="EMBL" id="KL659571">
    <property type="protein sequence ID" value="KFA69293.1"/>
    <property type="molecule type" value="Genomic_DNA"/>
</dbReference>
<sequence>MRDGDRHGL</sequence>
<dbReference type="Proteomes" id="UP000028524">
    <property type="component" value="Unassembled WGS sequence"/>
</dbReference>
<protein>
    <submittedName>
        <fullName evidence="1">Uncharacterized protein</fullName>
    </submittedName>
</protein>
<organism evidence="1 2">
    <name type="scientific">Stachybotrys chlorohalonatus (strain IBT 40285)</name>
    <dbReference type="NCBI Taxonomy" id="1283841"/>
    <lineage>
        <taxon>Eukaryota</taxon>
        <taxon>Fungi</taxon>
        <taxon>Dikarya</taxon>
        <taxon>Ascomycota</taxon>
        <taxon>Pezizomycotina</taxon>
        <taxon>Sordariomycetes</taxon>
        <taxon>Hypocreomycetidae</taxon>
        <taxon>Hypocreales</taxon>
        <taxon>Stachybotryaceae</taxon>
        <taxon>Stachybotrys</taxon>
    </lineage>
</organism>
<dbReference type="InParanoid" id="A0A084QZA8"/>
<keyword evidence="2" id="KW-1185">Reference proteome</keyword>
<dbReference type="HOGENOM" id="CLU_3438913_0_0_1"/>
<accession>A0A084QZA8</accession>
<reference evidence="1 2" key="1">
    <citation type="journal article" date="2014" name="BMC Genomics">
        <title>Comparative genome sequencing reveals chemotype-specific gene clusters in the toxigenic black mold Stachybotrys.</title>
        <authorList>
            <person name="Semeiks J."/>
            <person name="Borek D."/>
            <person name="Otwinowski Z."/>
            <person name="Grishin N.V."/>
        </authorList>
    </citation>
    <scope>NUCLEOTIDE SEQUENCE [LARGE SCALE GENOMIC DNA]</scope>
    <source>
        <strain evidence="1 2">IBT 40285</strain>
    </source>
</reference>
<name>A0A084QZA8_STAC4</name>
<gene>
    <name evidence="1" type="ORF">S40285_09170</name>
</gene>
<evidence type="ECO:0000313" key="1">
    <source>
        <dbReference type="EMBL" id="KFA69293.1"/>
    </source>
</evidence>